<dbReference type="AlphaFoldDB" id="A0AAV3NYP0"/>
<reference evidence="1 2" key="1">
    <citation type="submission" date="2024-01" db="EMBL/GenBank/DDBJ databases">
        <title>The complete chloroplast genome sequence of Lithospermum erythrorhizon: insights into the phylogenetic relationship among Boraginaceae species and the maternal lineages of purple gromwells.</title>
        <authorList>
            <person name="Okada T."/>
            <person name="Watanabe K."/>
        </authorList>
    </citation>
    <scope>NUCLEOTIDE SEQUENCE [LARGE SCALE GENOMIC DNA]</scope>
</reference>
<proteinExistence type="predicted"/>
<gene>
    <name evidence="1" type="ORF">LIER_35891</name>
</gene>
<sequence length="165" mass="18018">MFANERCSSHDGQHCYALHIGYKYLSIMDGVEDLLVEVGVVDLDFALVVKSVEEIALGVGTADLGTDLEVEGREDLEVGINELGLILVRVEDLHDPQSLKKVWQPLNLELKISTVLTLLVKMVIRVVSHSTMKAYPPSSVSLATLTPVGLPEALKTFSQMTVSIT</sequence>
<dbReference type="EMBL" id="BAABME010016048">
    <property type="protein sequence ID" value="GAA0144211.1"/>
    <property type="molecule type" value="Genomic_DNA"/>
</dbReference>
<comment type="caution">
    <text evidence="1">The sequence shown here is derived from an EMBL/GenBank/DDBJ whole genome shotgun (WGS) entry which is preliminary data.</text>
</comment>
<evidence type="ECO:0000313" key="1">
    <source>
        <dbReference type="EMBL" id="GAA0144211.1"/>
    </source>
</evidence>
<organism evidence="1 2">
    <name type="scientific">Lithospermum erythrorhizon</name>
    <name type="common">Purple gromwell</name>
    <name type="synonym">Lithospermum officinale var. erythrorhizon</name>
    <dbReference type="NCBI Taxonomy" id="34254"/>
    <lineage>
        <taxon>Eukaryota</taxon>
        <taxon>Viridiplantae</taxon>
        <taxon>Streptophyta</taxon>
        <taxon>Embryophyta</taxon>
        <taxon>Tracheophyta</taxon>
        <taxon>Spermatophyta</taxon>
        <taxon>Magnoliopsida</taxon>
        <taxon>eudicotyledons</taxon>
        <taxon>Gunneridae</taxon>
        <taxon>Pentapetalae</taxon>
        <taxon>asterids</taxon>
        <taxon>lamiids</taxon>
        <taxon>Boraginales</taxon>
        <taxon>Boraginaceae</taxon>
        <taxon>Boraginoideae</taxon>
        <taxon>Lithospermeae</taxon>
        <taxon>Lithospermum</taxon>
    </lineage>
</organism>
<accession>A0AAV3NYP0</accession>
<name>A0AAV3NYP0_LITER</name>
<evidence type="ECO:0000313" key="2">
    <source>
        <dbReference type="Proteomes" id="UP001454036"/>
    </source>
</evidence>
<keyword evidence="2" id="KW-1185">Reference proteome</keyword>
<dbReference type="Proteomes" id="UP001454036">
    <property type="component" value="Unassembled WGS sequence"/>
</dbReference>
<protein>
    <submittedName>
        <fullName evidence="1">Uncharacterized protein</fullName>
    </submittedName>
</protein>